<name>A0ABT9N8A8_9ACTN</name>
<accession>A0ABT9N8A8</accession>
<evidence type="ECO:0000256" key="1">
    <source>
        <dbReference type="SAM" id="MobiDB-lite"/>
    </source>
</evidence>
<reference evidence="3 4" key="1">
    <citation type="submission" date="2023-07" db="EMBL/GenBank/DDBJ databases">
        <title>Sequencing the genomes of 1000 actinobacteria strains.</title>
        <authorList>
            <person name="Klenk H.-P."/>
        </authorList>
    </citation>
    <scope>NUCLEOTIDE SEQUENCE [LARGE SCALE GENOMIC DNA]</scope>
    <source>
        <strain evidence="3 4">DSM 44710</strain>
    </source>
</reference>
<dbReference type="Proteomes" id="UP001240984">
    <property type="component" value="Unassembled WGS sequence"/>
</dbReference>
<feature type="region of interest" description="Disordered" evidence="1">
    <location>
        <begin position="35"/>
        <end position="74"/>
    </location>
</feature>
<dbReference type="EMBL" id="JAUSRA010000001">
    <property type="protein sequence ID" value="MDP9799755.1"/>
    <property type="molecule type" value="Genomic_DNA"/>
</dbReference>
<evidence type="ECO:0000313" key="3">
    <source>
        <dbReference type="EMBL" id="MDP9799755.1"/>
    </source>
</evidence>
<evidence type="ECO:0000256" key="2">
    <source>
        <dbReference type="SAM" id="SignalP"/>
    </source>
</evidence>
<comment type="caution">
    <text evidence="3">The sequence shown here is derived from an EMBL/GenBank/DDBJ whole genome shotgun (WGS) entry which is preliminary data.</text>
</comment>
<sequence>MLSRRSRVRLALATLLTGVLAATGLMTLRGPDVLAAPPTCENTPDSTECGLGDGNSTTQPGGGGGNPGGGGGGGGSCSWNGKDVPCFIEGAGSFNASDGCYYRIAVPQGVGTPEGMTNYYRSCIDSGMVQQSVDLADPPELVPPDPVEIANRIRTSLAIDPPAVNIAPASPGVLGLPVWMQITNGAFEAQTPPSVTEAGLTVTLVATPREARWDMGAGVVTCRSKGEAWTSDKGKSLSPSCGFPMAGSNSAGYQRADDYQVTVQTFFDIAWSTADDSGELAEVASPLTTVDYTVNELQVVNR</sequence>
<keyword evidence="4" id="KW-1185">Reference proteome</keyword>
<proteinExistence type="predicted"/>
<organism evidence="3 4">
    <name type="scientific">Catenuloplanes nepalensis</name>
    <dbReference type="NCBI Taxonomy" id="587533"/>
    <lineage>
        <taxon>Bacteria</taxon>
        <taxon>Bacillati</taxon>
        <taxon>Actinomycetota</taxon>
        <taxon>Actinomycetes</taxon>
        <taxon>Micromonosporales</taxon>
        <taxon>Micromonosporaceae</taxon>
        <taxon>Catenuloplanes</taxon>
    </lineage>
</organism>
<feature type="chain" id="PRO_5045762682" evidence="2">
    <location>
        <begin position="22"/>
        <end position="302"/>
    </location>
</feature>
<keyword evidence="2" id="KW-0732">Signal</keyword>
<evidence type="ECO:0000313" key="4">
    <source>
        <dbReference type="Proteomes" id="UP001240984"/>
    </source>
</evidence>
<feature type="signal peptide" evidence="2">
    <location>
        <begin position="1"/>
        <end position="21"/>
    </location>
</feature>
<protein>
    <submittedName>
        <fullName evidence="3">Uncharacterized protein</fullName>
    </submittedName>
</protein>
<gene>
    <name evidence="3" type="ORF">J2S43_008267</name>
</gene>
<dbReference type="RefSeq" id="WP_306838809.1">
    <property type="nucleotide sequence ID" value="NZ_JAUSRA010000001.1"/>
</dbReference>
<feature type="compositionally biased region" description="Gly residues" evidence="1">
    <location>
        <begin position="60"/>
        <end position="74"/>
    </location>
</feature>